<organism evidence="5 6">
    <name type="scientific">Pseudomonas ogarae (strain DSM 112162 / CECT 30235 / F113)</name>
    <dbReference type="NCBI Taxonomy" id="1114970"/>
    <lineage>
        <taxon>Bacteria</taxon>
        <taxon>Pseudomonadati</taxon>
        <taxon>Pseudomonadota</taxon>
        <taxon>Gammaproteobacteria</taxon>
        <taxon>Pseudomonadales</taxon>
        <taxon>Pseudomonadaceae</taxon>
        <taxon>Pseudomonas</taxon>
    </lineage>
</organism>
<dbReference type="InterPro" id="IPR036388">
    <property type="entry name" value="WH-like_DNA-bd_sf"/>
</dbReference>
<dbReference type="SMART" id="SM00421">
    <property type="entry name" value="HTH_LUXR"/>
    <property type="match status" value="1"/>
</dbReference>
<dbReference type="PRINTS" id="PR00038">
    <property type="entry name" value="HTHLUXR"/>
</dbReference>
<evidence type="ECO:0000256" key="1">
    <source>
        <dbReference type="ARBA" id="ARBA00023015"/>
    </source>
</evidence>
<dbReference type="InterPro" id="IPR000792">
    <property type="entry name" value="Tscrpt_reg_LuxR_C"/>
</dbReference>
<sequence length="275" mass="30963">MQHWTVSPDSTRLELNITALSRLIGAIGSTQQTSIASAALDLVRTRIAAHHCSMLSFEGDRNPRLLSGASVRSAWHVFNAASAYSHSFFRQDDLLRVIARYPASFEAPPVIVHHQRLEDIECPDYRAQCYENVDIIDRLAILVRVAKSQSLAVNFYRDRSAGHYSETEIHDLLGMAPLFASCIARHYAFDTDGESSFRGAVTDELSDICPQLTVREREVVQRILDGATTERIAEDLKIRPTTVITYRTRAYEKLGVSSRRELFATVLRKRNVAAR</sequence>
<dbReference type="PANTHER" id="PTHR44688:SF16">
    <property type="entry name" value="DNA-BINDING TRANSCRIPTIONAL ACTIVATOR DEVR_DOSR"/>
    <property type="match status" value="1"/>
</dbReference>
<dbReference type="PROSITE" id="PS00622">
    <property type="entry name" value="HTH_LUXR_1"/>
    <property type="match status" value="1"/>
</dbReference>
<dbReference type="Proteomes" id="UP000235315">
    <property type="component" value="Chromosome"/>
</dbReference>
<dbReference type="RefSeq" id="WP_014338054.1">
    <property type="nucleotide sequence ID" value="NC_016830.1"/>
</dbReference>
<dbReference type="SUPFAM" id="SSF46894">
    <property type="entry name" value="C-terminal effector domain of the bipartite response regulators"/>
    <property type="match status" value="1"/>
</dbReference>
<keyword evidence="2" id="KW-0238">DNA-binding</keyword>
<dbReference type="PANTHER" id="PTHR44688">
    <property type="entry name" value="DNA-BINDING TRANSCRIPTIONAL ACTIVATOR DEVR_DOSR"/>
    <property type="match status" value="1"/>
</dbReference>
<keyword evidence="6" id="KW-1185">Reference proteome</keyword>
<dbReference type="Pfam" id="PF00196">
    <property type="entry name" value="GerE"/>
    <property type="match status" value="1"/>
</dbReference>
<dbReference type="Gene3D" id="1.10.10.10">
    <property type="entry name" value="Winged helix-like DNA-binding domain superfamily/Winged helix DNA-binding domain"/>
    <property type="match status" value="1"/>
</dbReference>
<dbReference type="PROSITE" id="PS50043">
    <property type="entry name" value="HTH_LUXR_2"/>
    <property type="match status" value="1"/>
</dbReference>
<feature type="domain" description="HTH luxR-type" evidence="4">
    <location>
        <begin position="205"/>
        <end position="270"/>
    </location>
</feature>
<dbReference type="EMBL" id="CP025738">
    <property type="protein sequence ID" value="AUO46488.1"/>
    <property type="molecule type" value="Genomic_DNA"/>
</dbReference>
<evidence type="ECO:0000313" key="5">
    <source>
        <dbReference type="EMBL" id="AUO46488.1"/>
    </source>
</evidence>
<reference evidence="5 6" key="1">
    <citation type="submission" date="2018-01" db="EMBL/GenBank/DDBJ databases">
        <title>Tropical forage species Digitaria eriantha prevents oxidative stress under low temperature conditions by the incorporation of polyhydroxybutyrate-producing endophytic bacteria.</title>
        <authorList>
            <person name="Stritzler M."/>
            <person name="Ayub N."/>
        </authorList>
    </citation>
    <scope>NUCLEOTIDE SEQUENCE [LARGE SCALE GENOMIC DNA]</scope>
    <source>
        <strain evidence="5 6">FR1</strain>
    </source>
</reference>
<protein>
    <submittedName>
        <fullName evidence="5">HTH-type transcriptional regulator MalT</fullName>
    </submittedName>
</protein>
<evidence type="ECO:0000256" key="3">
    <source>
        <dbReference type="ARBA" id="ARBA00023163"/>
    </source>
</evidence>
<accession>A0ABM6R0U8</accession>
<proteinExistence type="predicted"/>
<evidence type="ECO:0000313" key="6">
    <source>
        <dbReference type="Proteomes" id="UP000235315"/>
    </source>
</evidence>
<keyword evidence="1" id="KW-0805">Transcription regulation</keyword>
<dbReference type="CDD" id="cd06170">
    <property type="entry name" value="LuxR_C_like"/>
    <property type="match status" value="1"/>
</dbReference>
<evidence type="ECO:0000256" key="2">
    <source>
        <dbReference type="ARBA" id="ARBA00023125"/>
    </source>
</evidence>
<name>A0ABM6R0U8_PSEO1</name>
<evidence type="ECO:0000259" key="4">
    <source>
        <dbReference type="PROSITE" id="PS50043"/>
    </source>
</evidence>
<keyword evidence="3" id="KW-0804">Transcription</keyword>
<gene>
    <name evidence="5" type="ORF">C1C98_13955</name>
</gene>
<dbReference type="InterPro" id="IPR016032">
    <property type="entry name" value="Sig_transdc_resp-reg_C-effctor"/>
</dbReference>